<gene>
    <name evidence="6" type="ORF">AXG93_948s1430</name>
</gene>
<organism evidence="6 7">
    <name type="scientific">Marchantia polymorpha subsp. ruderalis</name>
    <dbReference type="NCBI Taxonomy" id="1480154"/>
    <lineage>
        <taxon>Eukaryota</taxon>
        <taxon>Viridiplantae</taxon>
        <taxon>Streptophyta</taxon>
        <taxon>Embryophyta</taxon>
        <taxon>Marchantiophyta</taxon>
        <taxon>Marchantiopsida</taxon>
        <taxon>Marchantiidae</taxon>
        <taxon>Marchantiales</taxon>
        <taxon>Marchantiaceae</taxon>
        <taxon>Marchantia</taxon>
    </lineage>
</organism>
<evidence type="ECO:0000256" key="2">
    <source>
        <dbReference type="ARBA" id="ARBA00005979"/>
    </source>
</evidence>
<keyword evidence="3" id="KW-0285">Flavoprotein</keyword>
<feature type="domain" description="NADH:flavin oxidoreductase/NADH oxidase N-terminal" evidence="5">
    <location>
        <begin position="80"/>
        <end position="399"/>
    </location>
</feature>
<sequence length="427" mass="46754">MKNASLRLPYGLPPFRLSPESADSIDSIGSVLLHDGAILDDHTDLIRAMMLRTVSTIIVVNTYSDALQNLLEFRLFTSVIVLAPLTRSRSYGGFAQPHAALYYGQRTTSGGLLITEATGISLTADGVPNTPSCYTDEHVAAWRPVVKAVHDKGGIFFVQLWHVGRQSHTAYQPNGTPPASPTSKRLETGMITLPDGKTRAPFSQPRKLETHEISSLVQDFVTAAKQARAAGFDGVEIHAANGYLLDQFMKDSINDRTDQYGGSIENRCRFPLEVVDAVIDAIGAERVGFRLSPHADYGDSRDSQPMALAAYMAEQLSKRSVVYAHYLEPRNKDAGEHESSVPSVWPFRKKFKGVLIATGGYGRKEGMKAVNNGKADCIGYGRHFLANPDLPKRIRLNAALNKANPATYSIPDPVVGYTDYPSLEEEM</sequence>
<evidence type="ECO:0000259" key="5">
    <source>
        <dbReference type="Pfam" id="PF00724"/>
    </source>
</evidence>
<dbReference type="CDD" id="cd02933">
    <property type="entry name" value="OYE_like_FMN"/>
    <property type="match status" value="1"/>
</dbReference>
<dbReference type="GO" id="GO:0010181">
    <property type="term" value="F:FMN binding"/>
    <property type="evidence" value="ECO:0007669"/>
    <property type="project" value="InterPro"/>
</dbReference>
<dbReference type="SUPFAM" id="SSF51395">
    <property type="entry name" value="FMN-linked oxidoreductases"/>
    <property type="match status" value="1"/>
</dbReference>
<evidence type="ECO:0000256" key="3">
    <source>
        <dbReference type="ARBA" id="ARBA00022643"/>
    </source>
</evidence>
<evidence type="ECO:0000256" key="1">
    <source>
        <dbReference type="ARBA" id="ARBA00001917"/>
    </source>
</evidence>
<dbReference type="PANTHER" id="PTHR22893">
    <property type="entry name" value="NADH OXIDOREDUCTASE-RELATED"/>
    <property type="match status" value="1"/>
</dbReference>
<keyword evidence="7" id="KW-1185">Reference proteome</keyword>
<dbReference type="GO" id="GO:0005829">
    <property type="term" value="C:cytosol"/>
    <property type="evidence" value="ECO:0007669"/>
    <property type="project" value="UniProtKB-ARBA"/>
</dbReference>
<keyword evidence="3" id="KW-0288">FMN</keyword>
<dbReference type="FunFam" id="3.20.20.70:FF:000059">
    <property type="entry name" value="N-ethylmaleimide reductase, FMN-linked"/>
    <property type="match status" value="1"/>
</dbReference>
<evidence type="ECO:0000256" key="4">
    <source>
        <dbReference type="ARBA" id="ARBA00023002"/>
    </source>
</evidence>
<comment type="cofactor">
    <cofactor evidence="1">
        <name>FMN</name>
        <dbReference type="ChEBI" id="CHEBI:58210"/>
    </cofactor>
</comment>
<dbReference type="Proteomes" id="UP000077202">
    <property type="component" value="Unassembled WGS sequence"/>
</dbReference>
<dbReference type="InterPro" id="IPR001155">
    <property type="entry name" value="OxRdtase_FMN_N"/>
</dbReference>
<proteinExistence type="inferred from homology"/>
<dbReference type="InterPro" id="IPR013785">
    <property type="entry name" value="Aldolase_TIM"/>
</dbReference>
<dbReference type="AlphaFoldDB" id="A0A176VKQ7"/>
<name>A0A176VKQ7_MARPO</name>
<dbReference type="GO" id="GO:0016628">
    <property type="term" value="F:oxidoreductase activity, acting on the CH-CH group of donors, NAD or NADP as acceptor"/>
    <property type="evidence" value="ECO:0007669"/>
    <property type="project" value="UniProtKB-ARBA"/>
</dbReference>
<evidence type="ECO:0000313" key="6">
    <source>
        <dbReference type="EMBL" id="OAE20535.1"/>
    </source>
</evidence>
<accession>A0A176VKQ7</accession>
<dbReference type="PANTHER" id="PTHR22893:SF91">
    <property type="entry name" value="NADPH DEHYDROGENASE 2-RELATED"/>
    <property type="match status" value="1"/>
</dbReference>
<dbReference type="Pfam" id="PF00724">
    <property type="entry name" value="Oxidored_FMN"/>
    <property type="match status" value="1"/>
</dbReference>
<reference evidence="6" key="1">
    <citation type="submission" date="2016-03" db="EMBL/GenBank/DDBJ databases">
        <title>Mechanisms controlling the formation of the plant cell surface in tip-growing cells are functionally conserved among land plants.</title>
        <authorList>
            <person name="Honkanen S."/>
            <person name="Jones V.A."/>
            <person name="Morieri G."/>
            <person name="Champion C."/>
            <person name="Hetherington A.J."/>
            <person name="Kelly S."/>
            <person name="Saint-Marcoux D."/>
            <person name="Proust H."/>
            <person name="Prescott H."/>
            <person name="Dolan L."/>
        </authorList>
    </citation>
    <scope>NUCLEOTIDE SEQUENCE [LARGE SCALE GENOMIC DNA]</scope>
    <source>
        <tissue evidence="6">Whole gametophyte</tissue>
    </source>
</reference>
<dbReference type="EMBL" id="LVLJ01003603">
    <property type="protein sequence ID" value="OAE20535.1"/>
    <property type="molecule type" value="Genomic_DNA"/>
</dbReference>
<dbReference type="InterPro" id="IPR045247">
    <property type="entry name" value="Oye-like"/>
</dbReference>
<evidence type="ECO:0000313" key="7">
    <source>
        <dbReference type="Proteomes" id="UP000077202"/>
    </source>
</evidence>
<dbReference type="Gene3D" id="3.20.20.70">
    <property type="entry name" value="Aldolase class I"/>
    <property type="match status" value="1"/>
</dbReference>
<comment type="caution">
    <text evidence="6">The sequence shown here is derived from an EMBL/GenBank/DDBJ whole genome shotgun (WGS) entry which is preliminary data.</text>
</comment>
<keyword evidence="4" id="KW-0560">Oxidoreductase</keyword>
<protein>
    <recommendedName>
        <fullName evidence="5">NADH:flavin oxidoreductase/NADH oxidase N-terminal domain-containing protein</fullName>
    </recommendedName>
</protein>
<comment type="similarity">
    <text evidence="2">Belongs to the NADH:flavin oxidoreductase/NADH oxidase family.</text>
</comment>